<reference evidence="3 4" key="1">
    <citation type="submission" date="2023-06" db="EMBL/GenBank/DDBJ databases">
        <title>Identification and characterization of horizontal gene transfer across gut microbiota members of farm animals based on homology search.</title>
        <authorList>
            <person name="Schwarzerova J."/>
            <person name="Nykrynova M."/>
            <person name="Jureckova K."/>
            <person name="Cejkova D."/>
            <person name="Rychlik I."/>
        </authorList>
    </citation>
    <scope>NUCLEOTIDE SEQUENCE [LARGE SCALE GENOMIC DNA]</scope>
    <source>
        <strain evidence="3 4">ET340</strain>
    </source>
</reference>
<evidence type="ECO:0000313" key="4">
    <source>
        <dbReference type="Proteomes" id="UP001529380"/>
    </source>
</evidence>
<evidence type="ECO:0000256" key="1">
    <source>
        <dbReference type="ARBA" id="ARBA00023172"/>
    </source>
</evidence>
<evidence type="ECO:0000259" key="2">
    <source>
        <dbReference type="PROSITE" id="PS51898"/>
    </source>
</evidence>
<sequence length="185" mass="21257">MGRADWLDRPNMEHVLAALMPPNRLALECCMASKLRISDVLELKTEPLRRGQRMTVRELKTGKTRRVYWPLELYERMLAQAGRVWVFEGRLDWRRHRTRSAVYKDLVRAARLFRASGVVPAGAQITTHTARKIGAVEEFRRTGDLGKVAAALNHDGDHREVTMLYALADELTRRKLAGAGRKKRR</sequence>
<feature type="domain" description="Tyr recombinase" evidence="2">
    <location>
        <begin position="2"/>
        <end position="178"/>
    </location>
</feature>
<proteinExistence type="predicted"/>
<dbReference type="EMBL" id="JAUDCL010000004">
    <property type="protein sequence ID" value="MDM8200350.1"/>
    <property type="molecule type" value="Genomic_DNA"/>
</dbReference>
<evidence type="ECO:0000313" key="3">
    <source>
        <dbReference type="EMBL" id="MDM8200350.1"/>
    </source>
</evidence>
<protein>
    <submittedName>
        <fullName evidence="3">Tyrosine-type recombinase/integrase</fullName>
    </submittedName>
</protein>
<dbReference type="Pfam" id="PF00589">
    <property type="entry name" value="Phage_integrase"/>
    <property type="match status" value="1"/>
</dbReference>
<accession>A0ABT7UNN4</accession>
<keyword evidence="4" id="KW-1185">Reference proteome</keyword>
<name>A0ABT7UNN4_9FIRM</name>
<dbReference type="RefSeq" id="WP_289599201.1">
    <property type="nucleotide sequence ID" value="NZ_JAUDCL010000004.1"/>
</dbReference>
<organism evidence="3 4">
    <name type="scientific">Allofournierella massiliensis</name>
    <dbReference type="NCBI Taxonomy" id="1650663"/>
    <lineage>
        <taxon>Bacteria</taxon>
        <taxon>Bacillati</taxon>
        <taxon>Bacillota</taxon>
        <taxon>Clostridia</taxon>
        <taxon>Eubacteriales</taxon>
        <taxon>Oscillospiraceae</taxon>
        <taxon>Allofournierella</taxon>
    </lineage>
</organism>
<dbReference type="Gene3D" id="1.10.443.10">
    <property type="entry name" value="Intergrase catalytic core"/>
    <property type="match status" value="1"/>
</dbReference>
<comment type="caution">
    <text evidence="3">The sequence shown here is derived from an EMBL/GenBank/DDBJ whole genome shotgun (WGS) entry which is preliminary data.</text>
</comment>
<gene>
    <name evidence="3" type="ORF">QUW08_03440</name>
</gene>
<dbReference type="Proteomes" id="UP001529380">
    <property type="component" value="Unassembled WGS sequence"/>
</dbReference>
<dbReference type="PROSITE" id="PS51898">
    <property type="entry name" value="TYR_RECOMBINASE"/>
    <property type="match status" value="1"/>
</dbReference>
<dbReference type="InterPro" id="IPR002104">
    <property type="entry name" value="Integrase_catalytic"/>
</dbReference>
<dbReference type="InterPro" id="IPR013762">
    <property type="entry name" value="Integrase-like_cat_sf"/>
</dbReference>
<dbReference type="SUPFAM" id="SSF56349">
    <property type="entry name" value="DNA breaking-rejoining enzymes"/>
    <property type="match status" value="1"/>
</dbReference>
<dbReference type="InterPro" id="IPR011010">
    <property type="entry name" value="DNA_brk_join_enz"/>
</dbReference>
<keyword evidence="1" id="KW-0233">DNA recombination</keyword>